<sequence>MLAIQQETTGGNFLFTAHEREIFFVHYSHCVDNKCLPHSPADNKIGGGGACQHDDQCFSSYCSKGVCARDSMVAGKVGRGGKSAQEANDAQCTILHLMFLLLYQTYRLPWTIQLTDLRAALLVDTDAASIFR</sequence>
<keyword evidence="1" id="KW-1185">Reference proteome</keyword>
<evidence type="ECO:0000313" key="1">
    <source>
        <dbReference type="Proteomes" id="UP000887565"/>
    </source>
</evidence>
<evidence type="ECO:0000313" key="2">
    <source>
        <dbReference type="WBParaSite" id="nRc.2.0.1.t04672-RA"/>
    </source>
</evidence>
<reference evidence="2" key="1">
    <citation type="submission" date="2022-11" db="UniProtKB">
        <authorList>
            <consortium name="WormBaseParasite"/>
        </authorList>
    </citation>
    <scope>IDENTIFICATION</scope>
</reference>
<protein>
    <submittedName>
        <fullName evidence="2">Uncharacterized protein</fullName>
    </submittedName>
</protein>
<name>A0A915HTF0_ROMCU</name>
<accession>A0A915HTF0</accession>
<organism evidence="1 2">
    <name type="scientific">Romanomermis culicivorax</name>
    <name type="common">Nematode worm</name>
    <dbReference type="NCBI Taxonomy" id="13658"/>
    <lineage>
        <taxon>Eukaryota</taxon>
        <taxon>Metazoa</taxon>
        <taxon>Ecdysozoa</taxon>
        <taxon>Nematoda</taxon>
        <taxon>Enoplea</taxon>
        <taxon>Dorylaimia</taxon>
        <taxon>Mermithida</taxon>
        <taxon>Mermithoidea</taxon>
        <taxon>Mermithidae</taxon>
        <taxon>Romanomermis</taxon>
    </lineage>
</organism>
<proteinExistence type="predicted"/>
<dbReference type="WBParaSite" id="nRc.2.0.1.t04672-RA">
    <property type="protein sequence ID" value="nRc.2.0.1.t04672-RA"/>
    <property type="gene ID" value="nRc.2.0.1.g04672"/>
</dbReference>
<dbReference type="AlphaFoldDB" id="A0A915HTF0"/>
<dbReference type="Proteomes" id="UP000887565">
    <property type="component" value="Unplaced"/>
</dbReference>